<comment type="caution">
    <text evidence="1">The sequence shown here is derived from an EMBL/GenBank/DDBJ whole genome shotgun (WGS) entry which is preliminary data.</text>
</comment>
<protein>
    <submittedName>
        <fullName evidence="1">Uncharacterized protein</fullName>
    </submittedName>
</protein>
<name>A0ACC3DE37_9PEZI</name>
<sequence length="182" mass="18882">MSQPQSRVQSTAPTPTPASAAPDSTFQQSSDVPEQHDLGDGMDLIEGMDLDVDMSGLGDSANDNKPATDDGDGWVMVNENQPSAAQAAQQQQEASTQPQTSDTQVPTSMPSVEQAPGGQQQDGNMPAMFDGAEFTNFEDLDTAGDALADYEGGDDGGLDLDLDNSAFGDAFHGAEQHEGGGD</sequence>
<keyword evidence="2" id="KW-1185">Reference proteome</keyword>
<proteinExistence type="predicted"/>
<gene>
    <name evidence="1" type="ORF">LTS18_002423</name>
</gene>
<accession>A0ACC3DE37</accession>
<organism evidence="1 2">
    <name type="scientific">Coniosporium uncinatum</name>
    <dbReference type="NCBI Taxonomy" id="93489"/>
    <lineage>
        <taxon>Eukaryota</taxon>
        <taxon>Fungi</taxon>
        <taxon>Dikarya</taxon>
        <taxon>Ascomycota</taxon>
        <taxon>Pezizomycotina</taxon>
        <taxon>Dothideomycetes</taxon>
        <taxon>Dothideomycetes incertae sedis</taxon>
        <taxon>Coniosporium</taxon>
    </lineage>
</organism>
<evidence type="ECO:0000313" key="2">
    <source>
        <dbReference type="Proteomes" id="UP001186974"/>
    </source>
</evidence>
<evidence type="ECO:0000313" key="1">
    <source>
        <dbReference type="EMBL" id="KAK3065762.1"/>
    </source>
</evidence>
<reference evidence="1" key="1">
    <citation type="submission" date="2024-09" db="EMBL/GenBank/DDBJ databases">
        <title>Black Yeasts Isolated from many extreme environments.</title>
        <authorList>
            <person name="Coleine C."/>
            <person name="Stajich J.E."/>
            <person name="Selbmann L."/>
        </authorList>
    </citation>
    <scope>NUCLEOTIDE SEQUENCE</scope>
    <source>
        <strain evidence="1">CCFEE 5737</strain>
    </source>
</reference>
<dbReference type="EMBL" id="JAWDJW010006224">
    <property type="protein sequence ID" value="KAK3065762.1"/>
    <property type="molecule type" value="Genomic_DNA"/>
</dbReference>
<dbReference type="Proteomes" id="UP001186974">
    <property type="component" value="Unassembled WGS sequence"/>
</dbReference>